<accession>A0A830CEY2</accession>
<dbReference type="PANTHER" id="PTHR22957:SF507">
    <property type="entry name" value="OS08G0547200 PROTEIN"/>
    <property type="match status" value="1"/>
</dbReference>
<dbReference type="Proteomes" id="UP000653305">
    <property type="component" value="Unassembled WGS sequence"/>
</dbReference>
<dbReference type="PROSITE" id="PS50086">
    <property type="entry name" value="TBC_RABGAP"/>
    <property type="match status" value="1"/>
</dbReference>
<organism evidence="3 4">
    <name type="scientific">Phtheirospermum japonicum</name>
    <dbReference type="NCBI Taxonomy" id="374723"/>
    <lineage>
        <taxon>Eukaryota</taxon>
        <taxon>Viridiplantae</taxon>
        <taxon>Streptophyta</taxon>
        <taxon>Embryophyta</taxon>
        <taxon>Tracheophyta</taxon>
        <taxon>Spermatophyta</taxon>
        <taxon>Magnoliopsida</taxon>
        <taxon>eudicotyledons</taxon>
        <taxon>Gunneridae</taxon>
        <taxon>Pentapetalae</taxon>
        <taxon>asterids</taxon>
        <taxon>lamiids</taxon>
        <taxon>Lamiales</taxon>
        <taxon>Orobanchaceae</taxon>
        <taxon>Orobanchaceae incertae sedis</taxon>
        <taxon>Phtheirospermum</taxon>
    </lineage>
</organism>
<dbReference type="SUPFAM" id="SSF47923">
    <property type="entry name" value="Ypt/Rab-GAP domain of gyp1p"/>
    <property type="match status" value="1"/>
</dbReference>
<evidence type="ECO:0000259" key="2">
    <source>
        <dbReference type="PROSITE" id="PS50086"/>
    </source>
</evidence>
<dbReference type="EMBL" id="BMAC01000324">
    <property type="protein sequence ID" value="GFP93765.1"/>
    <property type="molecule type" value="Genomic_DNA"/>
</dbReference>
<dbReference type="GO" id="GO:0005096">
    <property type="term" value="F:GTPase activator activity"/>
    <property type="evidence" value="ECO:0007669"/>
    <property type="project" value="TreeGrafter"/>
</dbReference>
<dbReference type="Gene3D" id="1.10.472.80">
    <property type="entry name" value="Ypt/Rab-GAP domain of gyp1p, domain 3"/>
    <property type="match status" value="1"/>
</dbReference>
<protein>
    <submittedName>
        <fullName evidence="3">GTPase-activating protein gyp7</fullName>
    </submittedName>
</protein>
<proteinExistence type="predicted"/>
<dbReference type="OrthoDB" id="10264062at2759"/>
<dbReference type="InterPro" id="IPR035969">
    <property type="entry name" value="Rab-GAP_TBC_sf"/>
</dbReference>
<dbReference type="InterPro" id="IPR000195">
    <property type="entry name" value="Rab-GAP-TBC_dom"/>
</dbReference>
<reference evidence="3" key="1">
    <citation type="submission" date="2020-07" db="EMBL/GenBank/DDBJ databases">
        <title>Ethylene signaling mediates host invasion by parasitic plants.</title>
        <authorList>
            <person name="Yoshida S."/>
        </authorList>
    </citation>
    <scope>NUCLEOTIDE SEQUENCE</scope>
    <source>
        <strain evidence="3">Okayama</strain>
    </source>
</reference>
<evidence type="ECO:0000256" key="1">
    <source>
        <dbReference type="SAM" id="MobiDB-lite"/>
    </source>
</evidence>
<sequence length="321" mass="36942">MQPLIRIPVFRFIVPSPGSWSIHTTSSASTCRLQSIIDADDYKNNVDDHDVPMVMLESELLNEVEVTIPSDDDDDDDDEVDDIEPDQTSSSQTEHECLCDVLYHIGCTIIILMKSEIDYSPVGDYSEAVQCIVEKVFWCFVGFMKKARHNFRLDEVGIRRQLNTVSKIIKYKDSHLYRHLEKLEAEDCFFVYKMVLVLFRRELSFEQTLCLWEVMWADQAAIRAGIGEFAWSRIRQRAPPTDDLLLYAIAALALYHTLPLEYITVPKLLNKLQGEASPTTVRKLIDKMAQDGYVEPGSSRRLGKRVVHSDLTKKINYLPRF</sequence>
<gene>
    <name evidence="3" type="ORF">PHJA_001520900</name>
</gene>
<comment type="caution">
    <text evidence="3">The sequence shown here is derived from an EMBL/GenBank/DDBJ whole genome shotgun (WGS) entry which is preliminary data.</text>
</comment>
<keyword evidence="4" id="KW-1185">Reference proteome</keyword>
<feature type="region of interest" description="Disordered" evidence="1">
    <location>
        <begin position="68"/>
        <end position="92"/>
    </location>
</feature>
<evidence type="ECO:0000313" key="3">
    <source>
        <dbReference type="EMBL" id="GFP93765.1"/>
    </source>
</evidence>
<dbReference type="PANTHER" id="PTHR22957">
    <property type="entry name" value="TBC1 DOMAIN FAMILY MEMBER GTPASE-ACTIVATING PROTEIN"/>
    <property type="match status" value="1"/>
</dbReference>
<feature type="compositionally biased region" description="Acidic residues" evidence="1">
    <location>
        <begin position="70"/>
        <end position="85"/>
    </location>
</feature>
<name>A0A830CEY2_9LAMI</name>
<feature type="domain" description="Rab-GAP TBC" evidence="2">
    <location>
        <begin position="1"/>
        <end position="219"/>
    </location>
</feature>
<dbReference type="AlphaFoldDB" id="A0A830CEY2"/>
<evidence type="ECO:0000313" key="4">
    <source>
        <dbReference type="Proteomes" id="UP000653305"/>
    </source>
</evidence>
<dbReference type="Pfam" id="PF00566">
    <property type="entry name" value="RabGAP-TBC"/>
    <property type="match status" value="1"/>
</dbReference>